<sequence>MAFTARRETADLDTLRPTQITLGLYHVHEKAEVSGKPRSPEALRRFMDSHRIQTVVGPGDALYIADHHHWARAWLELGWNQAPVVIVDDLSSLSPGRFWKRMRELGHLHPYDEHGKLLDADALPATVMGMRDDPYRSLAAFTRNAGAYRKPGNAYGDFRWAAFFRRHVEEDLQSIAGFARAMTIAIPLARSSKARKLPGFVGPFVPGQSL</sequence>
<dbReference type="SUPFAM" id="SSF110849">
    <property type="entry name" value="ParB/Sulfiredoxin"/>
    <property type="match status" value="1"/>
</dbReference>
<reference evidence="1 2" key="1">
    <citation type="journal article" date="2015" name="Stand. Genomic Sci.">
        <title>Genomic Encyclopedia of Bacterial and Archaeal Type Strains, Phase III: the genomes of soil and plant-associated and newly described type strains.</title>
        <authorList>
            <person name="Whitman W.B."/>
            <person name="Woyke T."/>
            <person name="Klenk H.P."/>
            <person name="Zhou Y."/>
            <person name="Lilburn T.G."/>
            <person name="Beck B.J."/>
            <person name="De Vos P."/>
            <person name="Vandamme P."/>
            <person name="Eisen J.A."/>
            <person name="Garrity G."/>
            <person name="Hugenholtz P."/>
            <person name="Kyrpides N.C."/>
        </authorList>
    </citation>
    <scope>NUCLEOTIDE SEQUENCE [LARGE SCALE GENOMIC DNA]</scope>
    <source>
        <strain evidence="1 2">ASC-9842</strain>
    </source>
</reference>
<dbReference type="PIRSF" id="PIRSF029669">
    <property type="entry name" value="UCP029669"/>
    <property type="match status" value="1"/>
</dbReference>
<evidence type="ECO:0000313" key="2">
    <source>
        <dbReference type="Proteomes" id="UP000291078"/>
    </source>
</evidence>
<dbReference type="Pfam" id="PF08857">
    <property type="entry name" value="ParBc_2"/>
    <property type="match status" value="1"/>
</dbReference>
<dbReference type="InterPro" id="IPR016932">
    <property type="entry name" value="UCP029669"/>
</dbReference>
<dbReference type="EMBL" id="SGXM01000002">
    <property type="protein sequence ID" value="RZT39559.1"/>
    <property type="molecule type" value="Genomic_DNA"/>
</dbReference>
<dbReference type="AlphaFoldDB" id="A0A4V2FHA1"/>
<dbReference type="Gene3D" id="1.10.8.10">
    <property type="entry name" value="DNA helicase RuvA subunit, C-terminal domain"/>
    <property type="match status" value="1"/>
</dbReference>
<dbReference type="RefSeq" id="WP_130391705.1">
    <property type="nucleotide sequence ID" value="NZ_SGXM01000002.1"/>
</dbReference>
<dbReference type="InterPro" id="IPR014956">
    <property type="entry name" value="ParBc_2"/>
</dbReference>
<comment type="caution">
    <text evidence="1">The sequence shown here is derived from an EMBL/GenBank/DDBJ whole genome shotgun (WGS) entry which is preliminary data.</text>
</comment>
<accession>A0A4V2FHA1</accession>
<name>A0A4V2FHA1_9BURK</name>
<proteinExistence type="predicted"/>
<gene>
    <name evidence="1" type="ORF">EV147_2754</name>
</gene>
<organism evidence="1 2">
    <name type="scientific">Cupriavidus agavae</name>
    <dbReference type="NCBI Taxonomy" id="1001822"/>
    <lineage>
        <taxon>Bacteria</taxon>
        <taxon>Pseudomonadati</taxon>
        <taxon>Pseudomonadota</taxon>
        <taxon>Betaproteobacteria</taxon>
        <taxon>Burkholderiales</taxon>
        <taxon>Burkholderiaceae</taxon>
        <taxon>Cupriavidus</taxon>
    </lineage>
</organism>
<keyword evidence="2" id="KW-1185">Reference proteome</keyword>
<protein>
    <recommendedName>
        <fullName evidence="3">Chromosome partitioning protein ParB</fullName>
    </recommendedName>
</protein>
<dbReference type="OrthoDB" id="323572at2"/>
<dbReference type="Proteomes" id="UP000291078">
    <property type="component" value="Unassembled WGS sequence"/>
</dbReference>
<evidence type="ECO:0000313" key="1">
    <source>
        <dbReference type="EMBL" id="RZT39559.1"/>
    </source>
</evidence>
<dbReference type="InterPro" id="IPR036086">
    <property type="entry name" value="ParB/Sulfiredoxin_sf"/>
</dbReference>
<dbReference type="CDD" id="cd16390">
    <property type="entry name" value="ParB_N_Srx_like"/>
    <property type="match status" value="1"/>
</dbReference>
<evidence type="ECO:0008006" key="3">
    <source>
        <dbReference type="Google" id="ProtNLM"/>
    </source>
</evidence>
<dbReference type="Gene3D" id="3.90.1530.10">
    <property type="entry name" value="Conserved hypothetical protein from pyrococcus furiosus pfu- 392566-001, ParB domain"/>
    <property type="match status" value="1"/>
</dbReference>